<dbReference type="InterPro" id="IPR020904">
    <property type="entry name" value="Sc_DH/Rdtase_CS"/>
</dbReference>
<comment type="catalytic activity">
    <reaction evidence="7 10">
        <text>a (3R)-hydroxyacyl-[ACP] + NADP(+) = a 3-oxoacyl-[ACP] + NADPH + H(+)</text>
        <dbReference type="Rhea" id="RHEA:17397"/>
        <dbReference type="Rhea" id="RHEA-COMP:9916"/>
        <dbReference type="Rhea" id="RHEA-COMP:9945"/>
        <dbReference type="ChEBI" id="CHEBI:15378"/>
        <dbReference type="ChEBI" id="CHEBI:57783"/>
        <dbReference type="ChEBI" id="CHEBI:58349"/>
        <dbReference type="ChEBI" id="CHEBI:78776"/>
        <dbReference type="ChEBI" id="CHEBI:78827"/>
        <dbReference type="EC" id="1.1.1.100"/>
    </reaction>
</comment>
<dbReference type="InterPro" id="IPR011284">
    <property type="entry name" value="3oxo_ACP_reduc"/>
</dbReference>
<evidence type="ECO:0000256" key="10">
    <source>
        <dbReference type="RuleBase" id="RU366074"/>
    </source>
</evidence>
<keyword evidence="10" id="KW-0276">Fatty acid metabolism</keyword>
<evidence type="ECO:0000256" key="11">
    <source>
        <dbReference type="SAM" id="MobiDB-lite"/>
    </source>
</evidence>
<sequence length="302" mass="31458">MPVEASRLNGLTSAAGRQEGQPGSAGGQERQQGSFDRSDGLTSATGRQEGQPDSFGSLRGQTAVVTGGGRGIGRAICLELARAGAHVVIGYRHNRQEAEETADACRRLGPDARIVEADVSDPASSKRLIDEAFKIHGRLDILVNNAGITKDTLALTMKMEDFDRVLKANLYGAFSCSQAAAKYMLRARYGRIISISSIVGLHGNAGQTNYATSKAGIIGMTKSLAKELASRSITVNAVAPGMIDTQMTEAMSGMAQSVMKAQIPAGHAGRPEDVAAAVHFLALPQAGYITGQVLGVDGGMGA</sequence>
<proteinExistence type="inferred from homology"/>
<comment type="similarity">
    <text evidence="2 10">Belongs to the short-chain dehydrogenases/reductases (SDR) family.</text>
</comment>
<dbReference type="AlphaFoldDB" id="A0A6L5X612"/>
<dbReference type="GO" id="GO:0051287">
    <property type="term" value="F:NAD binding"/>
    <property type="evidence" value="ECO:0007669"/>
    <property type="project" value="UniProtKB-UniRule"/>
</dbReference>
<dbReference type="InterPro" id="IPR057326">
    <property type="entry name" value="KR_dom"/>
</dbReference>
<dbReference type="GO" id="GO:0008202">
    <property type="term" value="P:steroid metabolic process"/>
    <property type="evidence" value="ECO:0007669"/>
    <property type="project" value="UniProtKB-KW"/>
</dbReference>
<gene>
    <name evidence="13" type="primary">fabG</name>
    <name evidence="13" type="ORF">FYJ35_07155</name>
</gene>
<keyword evidence="4 9" id="KW-0521">NADP</keyword>
<feature type="domain" description="Ketoreductase" evidence="12">
    <location>
        <begin position="61"/>
        <end position="246"/>
    </location>
</feature>
<evidence type="ECO:0000256" key="1">
    <source>
        <dbReference type="ARBA" id="ARBA00005194"/>
    </source>
</evidence>
<name>A0A6L5X612_9FIRM</name>
<dbReference type="SUPFAM" id="SSF51735">
    <property type="entry name" value="NAD(P)-binding Rossmann-fold domains"/>
    <property type="match status" value="1"/>
</dbReference>
<dbReference type="PANTHER" id="PTHR42879:SF2">
    <property type="entry name" value="3-OXOACYL-[ACYL-CARRIER-PROTEIN] REDUCTASE FABG"/>
    <property type="match status" value="1"/>
</dbReference>
<keyword evidence="6" id="KW-0753">Steroid metabolism</keyword>
<dbReference type="PANTHER" id="PTHR42879">
    <property type="entry name" value="3-OXOACYL-(ACYL-CARRIER-PROTEIN) REDUCTASE"/>
    <property type="match status" value="1"/>
</dbReference>
<keyword evidence="10" id="KW-0443">Lipid metabolism</keyword>
<comment type="function">
    <text evidence="10">Catalyzes the NADPH-dependent reduction of beta-ketoacyl-ACP substrates to beta-hydroxyacyl-ACP products, the first reductive step in the elongation cycle of fatty acid biosynthesis.</text>
</comment>
<dbReference type="Proteomes" id="UP000481852">
    <property type="component" value="Unassembled WGS sequence"/>
</dbReference>
<dbReference type="PROSITE" id="PS00061">
    <property type="entry name" value="ADH_SHORT"/>
    <property type="match status" value="1"/>
</dbReference>
<evidence type="ECO:0000256" key="7">
    <source>
        <dbReference type="ARBA" id="ARBA00048508"/>
    </source>
</evidence>
<feature type="binding site" evidence="9">
    <location>
        <begin position="67"/>
        <end position="70"/>
    </location>
    <ligand>
        <name>NADP(+)</name>
        <dbReference type="ChEBI" id="CHEBI:58349"/>
    </ligand>
</feature>
<dbReference type="Pfam" id="PF13561">
    <property type="entry name" value="adh_short_C2"/>
    <property type="match status" value="1"/>
</dbReference>
<dbReference type="InterPro" id="IPR050259">
    <property type="entry name" value="SDR"/>
</dbReference>
<keyword evidence="10" id="KW-0444">Lipid biosynthesis</keyword>
<keyword evidence="5 10" id="KW-0560">Oxidoreductase</keyword>
<dbReference type="Gene3D" id="3.40.50.720">
    <property type="entry name" value="NAD(P)-binding Rossmann-like Domain"/>
    <property type="match status" value="1"/>
</dbReference>
<comment type="subunit">
    <text evidence="10">Homotetramer.</text>
</comment>
<dbReference type="NCBIfam" id="NF005559">
    <property type="entry name" value="PRK07231.1"/>
    <property type="match status" value="1"/>
</dbReference>
<evidence type="ECO:0000256" key="3">
    <source>
        <dbReference type="ARBA" id="ARBA00012948"/>
    </source>
</evidence>
<feature type="binding site" evidence="9">
    <location>
        <position position="243"/>
    </location>
    <ligand>
        <name>NADP(+)</name>
        <dbReference type="ChEBI" id="CHEBI:58349"/>
    </ligand>
</feature>
<comment type="pathway">
    <text evidence="1 10">Lipid metabolism; fatty acid biosynthesis.</text>
</comment>
<feature type="active site" description="Proton acceptor" evidence="8">
    <location>
        <position position="210"/>
    </location>
</feature>
<protein>
    <recommendedName>
        <fullName evidence="3 10">3-oxoacyl-[acyl-carrier-protein] reductase</fullName>
        <ecNumber evidence="3 10">1.1.1.100</ecNumber>
    </recommendedName>
</protein>
<accession>A0A6L5X612</accession>
<dbReference type="CDD" id="cd05333">
    <property type="entry name" value="BKR_SDR_c"/>
    <property type="match status" value="1"/>
</dbReference>
<organism evidence="13 14">
    <name type="scientific">Porcincola intestinalis</name>
    <dbReference type="NCBI Taxonomy" id="2606632"/>
    <lineage>
        <taxon>Bacteria</taxon>
        <taxon>Bacillati</taxon>
        <taxon>Bacillota</taxon>
        <taxon>Clostridia</taxon>
        <taxon>Lachnospirales</taxon>
        <taxon>Lachnospiraceae</taxon>
        <taxon>Porcincola</taxon>
    </lineage>
</organism>
<dbReference type="FunFam" id="3.40.50.720:FF:000115">
    <property type="entry name" value="3-oxoacyl-[acyl-carrier-protein] reductase FabG"/>
    <property type="match status" value="1"/>
</dbReference>
<dbReference type="SMART" id="SM00822">
    <property type="entry name" value="PKS_KR"/>
    <property type="match status" value="1"/>
</dbReference>
<evidence type="ECO:0000259" key="12">
    <source>
        <dbReference type="SMART" id="SM00822"/>
    </source>
</evidence>
<dbReference type="UniPathway" id="UPA00094"/>
<dbReference type="GO" id="GO:0006633">
    <property type="term" value="P:fatty acid biosynthetic process"/>
    <property type="evidence" value="ECO:0007669"/>
    <property type="project" value="UniProtKB-UniPathway"/>
</dbReference>
<evidence type="ECO:0000256" key="4">
    <source>
        <dbReference type="ARBA" id="ARBA00022857"/>
    </source>
</evidence>
<dbReference type="InterPro" id="IPR036291">
    <property type="entry name" value="NAD(P)-bd_dom_sf"/>
</dbReference>
<feature type="region of interest" description="Disordered" evidence="11">
    <location>
        <begin position="1"/>
        <end position="62"/>
    </location>
</feature>
<evidence type="ECO:0000256" key="5">
    <source>
        <dbReference type="ARBA" id="ARBA00023002"/>
    </source>
</evidence>
<evidence type="ECO:0000256" key="9">
    <source>
        <dbReference type="PIRSR" id="PIRSR611284-2"/>
    </source>
</evidence>
<evidence type="ECO:0000256" key="8">
    <source>
        <dbReference type="PIRSR" id="PIRSR611284-1"/>
    </source>
</evidence>
<dbReference type="InterPro" id="IPR002347">
    <property type="entry name" value="SDR_fam"/>
</dbReference>
<evidence type="ECO:0000256" key="6">
    <source>
        <dbReference type="ARBA" id="ARBA00023221"/>
    </source>
</evidence>
<evidence type="ECO:0000313" key="13">
    <source>
        <dbReference type="EMBL" id="MSS14823.1"/>
    </source>
</evidence>
<comment type="caution">
    <text evidence="13">The sequence shown here is derived from an EMBL/GenBank/DDBJ whole genome shotgun (WGS) entry which is preliminary data.</text>
</comment>
<feature type="binding site" evidence="9">
    <location>
        <begin position="210"/>
        <end position="214"/>
    </location>
    <ligand>
        <name>NADP(+)</name>
        <dbReference type="ChEBI" id="CHEBI:58349"/>
    </ligand>
</feature>
<evidence type="ECO:0000256" key="2">
    <source>
        <dbReference type="ARBA" id="ARBA00006484"/>
    </source>
</evidence>
<dbReference type="GO" id="GO:0004316">
    <property type="term" value="F:3-oxoacyl-[acyl-carrier-protein] reductase (NADPH) activity"/>
    <property type="evidence" value="ECO:0007669"/>
    <property type="project" value="UniProtKB-UniRule"/>
</dbReference>
<feature type="binding site" evidence="9">
    <location>
        <position position="145"/>
    </location>
    <ligand>
        <name>NADP(+)</name>
        <dbReference type="ChEBI" id="CHEBI:58349"/>
    </ligand>
</feature>
<dbReference type="PRINTS" id="PR00080">
    <property type="entry name" value="SDRFAMILY"/>
</dbReference>
<feature type="compositionally biased region" description="Polar residues" evidence="11">
    <location>
        <begin position="29"/>
        <end position="48"/>
    </location>
</feature>
<keyword evidence="14" id="KW-1185">Reference proteome</keyword>
<evidence type="ECO:0000313" key="14">
    <source>
        <dbReference type="Proteomes" id="UP000481852"/>
    </source>
</evidence>
<keyword evidence="10" id="KW-0275">Fatty acid biosynthesis</keyword>
<dbReference type="NCBIfam" id="NF009466">
    <property type="entry name" value="PRK12826.1-2"/>
    <property type="match status" value="1"/>
</dbReference>
<reference evidence="13 14" key="1">
    <citation type="submission" date="2019-08" db="EMBL/GenBank/DDBJ databases">
        <title>In-depth cultivation of the pig gut microbiome towards novel bacterial diversity and tailored functional studies.</title>
        <authorList>
            <person name="Wylensek D."/>
            <person name="Hitch T.C.A."/>
            <person name="Clavel T."/>
        </authorList>
    </citation>
    <scope>NUCLEOTIDE SEQUENCE [LARGE SCALE GENOMIC DNA]</scope>
    <source>
        <strain evidence="13 14">Oil+RF-744-WCA-WT-11</strain>
    </source>
</reference>
<dbReference type="PRINTS" id="PR00081">
    <property type="entry name" value="GDHRDH"/>
</dbReference>
<dbReference type="EMBL" id="VULZ01000006">
    <property type="protein sequence ID" value="MSS14823.1"/>
    <property type="molecule type" value="Genomic_DNA"/>
</dbReference>
<dbReference type="NCBIfam" id="TIGR01830">
    <property type="entry name" value="3oxo_ACP_reduc"/>
    <property type="match status" value="1"/>
</dbReference>
<dbReference type="EC" id="1.1.1.100" evidence="3 10"/>